<dbReference type="Pfam" id="PF02517">
    <property type="entry name" value="Rce1-like"/>
    <property type="match status" value="1"/>
</dbReference>
<accession>A0A3P3RKX6</accession>
<keyword evidence="1" id="KW-1133">Transmembrane helix</keyword>
<keyword evidence="1" id="KW-0812">Transmembrane</keyword>
<protein>
    <submittedName>
        <fullName evidence="3">CPBP family intramembrane metalloprotease</fullName>
    </submittedName>
</protein>
<keyword evidence="1" id="KW-0472">Membrane</keyword>
<feature type="domain" description="CAAX prenyl protease 2/Lysostaphin resistance protein A-like" evidence="2">
    <location>
        <begin position="139"/>
        <end position="233"/>
    </location>
</feature>
<comment type="caution">
    <text evidence="3">The sequence shown here is derived from an EMBL/GenBank/DDBJ whole genome shotgun (WGS) entry which is preliminary data.</text>
</comment>
<feature type="transmembrane region" description="Helical" evidence="1">
    <location>
        <begin position="169"/>
        <end position="188"/>
    </location>
</feature>
<keyword evidence="4" id="KW-1185">Reference proteome</keyword>
<proteinExistence type="predicted"/>
<feature type="transmembrane region" description="Helical" evidence="1">
    <location>
        <begin position="221"/>
        <end position="243"/>
    </location>
</feature>
<dbReference type="GO" id="GO:0080120">
    <property type="term" value="P:CAAX-box protein maturation"/>
    <property type="evidence" value="ECO:0007669"/>
    <property type="project" value="UniProtKB-ARBA"/>
</dbReference>
<evidence type="ECO:0000256" key="1">
    <source>
        <dbReference type="SAM" id="Phobius"/>
    </source>
</evidence>
<feature type="transmembrane region" description="Helical" evidence="1">
    <location>
        <begin position="53"/>
        <end position="76"/>
    </location>
</feature>
<organism evidence="3 4">
    <name type="scientific">Halocatena pleomorpha</name>
    <dbReference type="NCBI Taxonomy" id="1785090"/>
    <lineage>
        <taxon>Archaea</taxon>
        <taxon>Methanobacteriati</taxon>
        <taxon>Methanobacteriota</taxon>
        <taxon>Stenosarchaea group</taxon>
        <taxon>Halobacteria</taxon>
        <taxon>Halobacteriales</taxon>
        <taxon>Natronomonadaceae</taxon>
        <taxon>Halocatena</taxon>
    </lineage>
</organism>
<dbReference type="GO" id="GO:0004175">
    <property type="term" value="F:endopeptidase activity"/>
    <property type="evidence" value="ECO:0007669"/>
    <property type="project" value="UniProtKB-ARBA"/>
</dbReference>
<dbReference type="Proteomes" id="UP000282322">
    <property type="component" value="Unassembled WGS sequence"/>
</dbReference>
<dbReference type="EMBL" id="RRCH01000003">
    <property type="protein sequence ID" value="RRJ33548.1"/>
    <property type="molecule type" value="Genomic_DNA"/>
</dbReference>
<dbReference type="GO" id="GO:0008237">
    <property type="term" value="F:metallopeptidase activity"/>
    <property type="evidence" value="ECO:0007669"/>
    <property type="project" value="UniProtKB-KW"/>
</dbReference>
<dbReference type="AlphaFoldDB" id="A0A3P3RKX6"/>
<evidence type="ECO:0000259" key="2">
    <source>
        <dbReference type="Pfam" id="PF02517"/>
    </source>
</evidence>
<feature type="transmembrane region" description="Helical" evidence="1">
    <location>
        <begin position="137"/>
        <end position="157"/>
    </location>
</feature>
<keyword evidence="3" id="KW-0482">Metalloprotease</keyword>
<dbReference type="PANTHER" id="PTHR36435:SF1">
    <property type="entry name" value="CAAX AMINO TERMINAL PROTEASE FAMILY PROTEIN"/>
    <property type="match status" value="1"/>
</dbReference>
<gene>
    <name evidence="3" type="ORF">EIK79_01745</name>
</gene>
<name>A0A3P3RKX6_9EURY</name>
<dbReference type="InterPro" id="IPR052710">
    <property type="entry name" value="CAAX_protease"/>
</dbReference>
<reference evidence="3 4" key="1">
    <citation type="submission" date="2018-11" db="EMBL/GenBank/DDBJ databases">
        <title>Taxonoimc description of Halomarina strain SPP-AMP-1.</title>
        <authorList>
            <person name="Pal Y."/>
            <person name="Srinivasana K."/>
            <person name="Verma A."/>
            <person name="Kumar P."/>
        </authorList>
    </citation>
    <scope>NUCLEOTIDE SEQUENCE [LARGE SCALE GENOMIC DNA]</scope>
    <source>
        <strain evidence="3 4">SPP-AMP-1</strain>
    </source>
</reference>
<dbReference type="PANTHER" id="PTHR36435">
    <property type="entry name" value="SLR1288 PROTEIN"/>
    <property type="match status" value="1"/>
</dbReference>
<evidence type="ECO:0000313" key="3">
    <source>
        <dbReference type="EMBL" id="RRJ33548.1"/>
    </source>
</evidence>
<evidence type="ECO:0000313" key="4">
    <source>
        <dbReference type="Proteomes" id="UP000282322"/>
    </source>
</evidence>
<keyword evidence="3" id="KW-0645">Protease</keyword>
<feature type="transmembrane region" description="Helical" evidence="1">
    <location>
        <begin position="12"/>
        <end position="33"/>
    </location>
</feature>
<sequence length="254" mass="27056">MRMNRSVWSSRLTAIGIAVTIAVLAIGSTAYVLSPIVRFVLGLLPFTLPAWGGLTLSVLLQQGVVFGSIAAGYLWLRDLDLGWIGVSRPDLNGVLWIVFGWIGAFGSVFVLLIIVLLLGLNPGQNQIQGLVVENPDLIPLLIVLTIVLIGPGEELLFRGIIQGSLRERFGPVLAIILASIIFASAHVGSLTGSLGDRAVTIAVLLVPSLIFGTAYERTNNLVVPALIHGLYNATLFTLTYVGLKYGSTTPAVLF</sequence>
<feature type="transmembrane region" description="Helical" evidence="1">
    <location>
        <begin position="194"/>
        <end position="214"/>
    </location>
</feature>
<dbReference type="InterPro" id="IPR003675">
    <property type="entry name" value="Rce1/LyrA-like_dom"/>
</dbReference>
<keyword evidence="3" id="KW-0378">Hydrolase</keyword>
<feature type="transmembrane region" description="Helical" evidence="1">
    <location>
        <begin position="96"/>
        <end position="117"/>
    </location>
</feature>